<keyword evidence="2" id="KW-1185">Reference proteome</keyword>
<protein>
    <submittedName>
        <fullName evidence="1">Uncharacterized protein</fullName>
    </submittedName>
</protein>
<name>A0A397JM04_9GLOM</name>
<evidence type="ECO:0000313" key="1">
    <source>
        <dbReference type="EMBL" id="RHZ86214.1"/>
    </source>
</evidence>
<reference evidence="1 2" key="1">
    <citation type="submission" date="2018-08" db="EMBL/GenBank/DDBJ databases">
        <title>Genome and evolution of the arbuscular mycorrhizal fungus Diversispora epigaea (formerly Glomus versiforme) and its bacterial endosymbionts.</title>
        <authorList>
            <person name="Sun X."/>
            <person name="Fei Z."/>
            <person name="Harrison M."/>
        </authorList>
    </citation>
    <scope>NUCLEOTIDE SEQUENCE [LARGE SCALE GENOMIC DNA]</scope>
    <source>
        <strain evidence="1 2">IT104</strain>
    </source>
</reference>
<proteinExistence type="predicted"/>
<comment type="caution">
    <text evidence="1">The sequence shown here is derived from an EMBL/GenBank/DDBJ whole genome shotgun (WGS) entry which is preliminary data.</text>
</comment>
<dbReference type="EMBL" id="PQFF01000050">
    <property type="protein sequence ID" value="RHZ86214.1"/>
    <property type="molecule type" value="Genomic_DNA"/>
</dbReference>
<accession>A0A397JM04</accession>
<organism evidence="1 2">
    <name type="scientific">Diversispora epigaea</name>
    <dbReference type="NCBI Taxonomy" id="1348612"/>
    <lineage>
        <taxon>Eukaryota</taxon>
        <taxon>Fungi</taxon>
        <taxon>Fungi incertae sedis</taxon>
        <taxon>Mucoromycota</taxon>
        <taxon>Glomeromycotina</taxon>
        <taxon>Glomeromycetes</taxon>
        <taxon>Diversisporales</taxon>
        <taxon>Diversisporaceae</taxon>
        <taxon>Diversispora</taxon>
    </lineage>
</organism>
<sequence length="67" mass="8053">MSFVQPWYLRFHAGHLRTKRPEAKFISRFYSSGFDNIKSNKFQCYISNLTEPLTNIAFEEWYSLKVI</sequence>
<evidence type="ECO:0000313" key="2">
    <source>
        <dbReference type="Proteomes" id="UP000266861"/>
    </source>
</evidence>
<dbReference type="AlphaFoldDB" id="A0A397JM04"/>
<dbReference type="Proteomes" id="UP000266861">
    <property type="component" value="Unassembled WGS sequence"/>
</dbReference>
<gene>
    <name evidence="1" type="ORF">Glove_53g88</name>
</gene>
<dbReference type="OrthoDB" id="201621at2759"/>